<reference evidence="1 2" key="1">
    <citation type="submission" date="2014-06" db="EMBL/GenBank/DDBJ databases">
        <authorList>
            <person name="Swart Estienne"/>
        </authorList>
    </citation>
    <scope>NUCLEOTIDE SEQUENCE [LARGE SCALE GENOMIC DNA]</scope>
    <source>
        <strain evidence="1 2">130c</strain>
    </source>
</reference>
<sequence length="79" mass="8833">MQILNLECTSEYDCQKCDATNIAQCTKCTYPVNQRALEQSDTTNPCCKIPLIQLQRLSVRTVSMGTAFLQKTIKLCATV</sequence>
<proteinExistence type="predicted"/>
<organism evidence="1 2">
    <name type="scientific">Stylonychia lemnae</name>
    <name type="common">Ciliate</name>
    <dbReference type="NCBI Taxonomy" id="5949"/>
    <lineage>
        <taxon>Eukaryota</taxon>
        <taxon>Sar</taxon>
        <taxon>Alveolata</taxon>
        <taxon>Ciliophora</taxon>
        <taxon>Intramacronucleata</taxon>
        <taxon>Spirotrichea</taxon>
        <taxon>Stichotrichia</taxon>
        <taxon>Sporadotrichida</taxon>
        <taxon>Oxytrichidae</taxon>
        <taxon>Stylonychinae</taxon>
        <taxon>Stylonychia</taxon>
    </lineage>
</organism>
<dbReference type="InParanoid" id="A0A077ZUA5"/>
<protein>
    <submittedName>
        <fullName evidence="1">Uncharacterized protein</fullName>
    </submittedName>
</protein>
<dbReference type="AlphaFoldDB" id="A0A077ZUA5"/>
<dbReference type="EMBL" id="CCKQ01001756">
    <property type="protein sequence ID" value="CDW72870.1"/>
    <property type="molecule type" value="Genomic_DNA"/>
</dbReference>
<evidence type="ECO:0000313" key="2">
    <source>
        <dbReference type="Proteomes" id="UP000039865"/>
    </source>
</evidence>
<dbReference type="Proteomes" id="UP000039865">
    <property type="component" value="Unassembled WGS sequence"/>
</dbReference>
<gene>
    <name evidence="1" type="primary">Contig7644.g8157</name>
    <name evidence="1" type="ORF">STYLEM_1837</name>
</gene>
<name>A0A077ZUA5_STYLE</name>
<evidence type="ECO:0000313" key="1">
    <source>
        <dbReference type="EMBL" id="CDW72870.1"/>
    </source>
</evidence>
<keyword evidence="2" id="KW-1185">Reference proteome</keyword>
<accession>A0A077ZUA5</accession>